<dbReference type="Proteomes" id="UP000434554">
    <property type="component" value="Unassembled WGS sequence"/>
</dbReference>
<dbReference type="RefSeq" id="WP_006555987.1">
    <property type="nucleotide sequence ID" value="NZ_CALMIE010000077.1"/>
</dbReference>
<keyword evidence="2" id="KW-0812">Transmembrane</keyword>
<reference evidence="4 5" key="1">
    <citation type="submission" date="2019-09" db="EMBL/GenBank/DDBJ databases">
        <title>Draft genome sequence of 3 type strains from the CCUG.</title>
        <authorList>
            <person name="Pineiro-Iglesias B."/>
            <person name="Tunovic T."/>
            <person name="Unosson C."/>
            <person name="Inganas E."/>
            <person name="Ohlen M."/>
            <person name="Cardew S."/>
            <person name="Jensie-Markopoulos S."/>
            <person name="Salva-Serra F."/>
            <person name="Jaen-Luchoro D."/>
            <person name="Karlsson R."/>
            <person name="Svensson-Stadler L."/>
            <person name="Chun J."/>
            <person name="Moore E."/>
        </authorList>
    </citation>
    <scope>NUCLEOTIDE SEQUENCE [LARGE SCALE GENOMIC DNA]</scope>
    <source>
        <strain evidence="4 5">CCUG 65427</strain>
    </source>
</reference>
<feature type="domain" description="Fe/B12 periplasmic-binding" evidence="3">
    <location>
        <begin position="69"/>
        <end position="175"/>
    </location>
</feature>
<dbReference type="PANTHER" id="PTHR30535">
    <property type="entry name" value="VITAMIN B12-BINDING PROTEIN"/>
    <property type="match status" value="1"/>
</dbReference>
<feature type="transmembrane region" description="Helical" evidence="2">
    <location>
        <begin position="12"/>
        <end position="29"/>
    </location>
</feature>
<dbReference type="InterPro" id="IPR050902">
    <property type="entry name" value="ABC_Transporter_SBP"/>
</dbReference>
<evidence type="ECO:0000256" key="2">
    <source>
        <dbReference type="SAM" id="Phobius"/>
    </source>
</evidence>
<dbReference type="GeneID" id="83055334"/>
<dbReference type="AlphaFoldDB" id="A0A833CC28"/>
<dbReference type="Gene3D" id="3.40.50.1980">
    <property type="entry name" value="Nitrogenase molybdenum iron protein domain"/>
    <property type="match status" value="1"/>
</dbReference>
<accession>A0A833CC28</accession>
<comment type="similarity">
    <text evidence="1">Belongs to the bacterial solute-binding protein 8 family.</text>
</comment>
<keyword evidence="2" id="KW-1133">Transmembrane helix</keyword>
<sequence>MITHWERWSRRLIGLAALGALVLVVWFAYTNGRWQPVGEVSASQGGTVIHNFDSDGNPVSFNYEKPPKRVIVTYPGATELLIDLGLENRIVGTVAPYGEEPERYRDAYNRLPLVTDSYVPSREQVMALQPDLLMGWSHHFTPATLGDVRQWYERNIGVYIVPATDRRPEYADIRM</sequence>
<comment type="caution">
    <text evidence="4">The sequence shown here is derived from an EMBL/GenBank/DDBJ whole genome shotgun (WGS) entry which is preliminary data.</text>
</comment>
<evidence type="ECO:0000259" key="3">
    <source>
        <dbReference type="PROSITE" id="PS50983"/>
    </source>
</evidence>
<keyword evidence="2" id="KW-0472">Membrane</keyword>
<evidence type="ECO:0000313" key="4">
    <source>
        <dbReference type="EMBL" id="KAB1479509.1"/>
    </source>
</evidence>
<dbReference type="EMBL" id="WBKH01000002">
    <property type="protein sequence ID" value="KAB1479509.1"/>
    <property type="molecule type" value="Genomic_DNA"/>
</dbReference>
<evidence type="ECO:0000256" key="1">
    <source>
        <dbReference type="ARBA" id="ARBA00008814"/>
    </source>
</evidence>
<dbReference type="PANTHER" id="PTHR30535:SF7">
    <property type="entry name" value="IRON(III) DICITRATE-BINDING PROTEIN"/>
    <property type="match status" value="1"/>
</dbReference>
<dbReference type="InterPro" id="IPR002491">
    <property type="entry name" value="ABC_transptr_periplasmic_BD"/>
</dbReference>
<protein>
    <submittedName>
        <fullName evidence="4">ABC transporter substrate-binding protein</fullName>
    </submittedName>
</protein>
<dbReference type="PROSITE" id="PS50983">
    <property type="entry name" value="FE_B12_PBP"/>
    <property type="match status" value="1"/>
</dbReference>
<gene>
    <name evidence="4" type="ORF">F8R14_02335</name>
</gene>
<proteinExistence type="inferred from homology"/>
<evidence type="ECO:0000313" key="5">
    <source>
        <dbReference type="Proteomes" id="UP000434554"/>
    </source>
</evidence>
<dbReference type="SUPFAM" id="SSF53807">
    <property type="entry name" value="Helical backbone' metal receptor"/>
    <property type="match status" value="1"/>
</dbReference>
<name>A0A833CC28_9FIRM</name>
<organism evidence="4 5">
    <name type="scientific">Veillonella seminalis</name>
    <dbReference type="NCBI Taxonomy" id="1502943"/>
    <lineage>
        <taxon>Bacteria</taxon>
        <taxon>Bacillati</taxon>
        <taxon>Bacillota</taxon>
        <taxon>Negativicutes</taxon>
        <taxon>Veillonellales</taxon>
        <taxon>Veillonellaceae</taxon>
        <taxon>Veillonella</taxon>
    </lineage>
</organism>